<organism evidence="2 3">
    <name type="scientific">Burkholderia thailandensis</name>
    <dbReference type="NCBI Taxonomy" id="57975"/>
    <lineage>
        <taxon>Bacteria</taxon>
        <taxon>Pseudomonadati</taxon>
        <taxon>Pseudomonadota</taxon>
        <taxon>Betaproteobacteria</taxon>
        <taxon>Burkholderiales</taxon>
        <taxon>Burkholderiaceae</taxon>
        <taxon>Burkholderia</taxon>
        <taxon>pseudomallei group</taxon>
    </lineage>
</organism>
<evidence type="ECO:0000313" key="2">
    <source>
        <dbReference type="EMBL" id="MDW9251383.1"/>
    </source>
</evidence>
<evidence type="ECO:0000313" key="3">
    <source>
        <dbReference type="Proteomes" id="UP001272137"/>
    </source>
</evidence>
<dbReference type="Proteomes" id="UP001272137">
    <property type="component" value="Unassembled WGS sequence"/>
</dbReference>
<comment type="caution">
    <text evidence="2">The sequence shown here is derived from an EMBL/GenBank/DDBJ whole genome shotgun (WGS) entry which is preliminary data.</text>
</comment>
<protein>
    <submittedName>
        <fullName evidence="2">Uncharacterized protein</fullName>
    </submittedName>
</protein>
<reference evidence="2" key="1">
    <citation type="submission" date="2018-08" db="EMBL/GenBank/DDBJ databases">
        <title>Identification of Burkholderia cepacia strains that express a Burkholderia pseudomallei-like capsular polysaccharide.</title>
        <authorList>
            <person name="Burtnick M.N."/>
            <person name="Vongsouvath M."/>
            <person name="Newton P."/>
            <person name="Wuthiekanun V."/>
            <person name="Limmathurotsakul D."/>
            <person name="Brett P.J."/>
            <person name="Chantratita N."/>
            <person name="Dance D.A."/>
        </authorList>
    </citation>
    <scope>NUCLEOTIDE SEQUENCE</scope>
    <source>
        <strain evidence="2">SBXCC001</strain>
    </source>
</reference>
<accession>A0AAW9CQJ7</accession>
<feature type="compositionally biased region" description="Basic residues" evidence="1">
    <location>
        <begin position="11"/>
        <end position="28"/>
    </location>
</feature>
<gene>
    <name evidence="2" type="ORF">C7S16_5406</name>
</gene>
<feature type="region of interest" description="Disordered" evidence="1">
    <location>
        <begin position="11"/>
        <end position="33"/>
    </location>
</feature>
<feature type="region of interest" description="Disordered" evidence="1">
    <location>
        <begin position="133"/>
        <end position="157"/>
    </location>
</feature>
<feature type="region of interest" description="Disordered" evidence="1">
    <location>
        <begin position="210"/>
        <end position="235"/>
    </location>
</feature>
<evidence type="ECO:0000256" key="1">
    <source>
        <dbReference type="SAM" id="MobiDB-lite"/>
    </source>
</evidence>
<proteinExistence type="predicted"/>
<dbReference type="AlphaFoldDB" id="A0AAW9CQJ7"/>
<dbReference type="EMBL" id="QXCT01000001">
    <property type="protein sequence ID" value="MDW9251383.1"/>
    <property type="molecule type" value="Genomic_DNA"/>
</dbReference>
<name>A0AAW9CQJ7_BURTH</name>
<sequence>MPFGRIAELRQHRHHRRKHFAAARGKRASRPDASYGASRLFETEQDEMNEWTEQAAHLDASRPVFRRATSRSRLGSANAGTRRTMRISAAFTIPLATGRAATRTAAARPSGHEHAEANCGVRFRTRPRVDIKPHGSTHLAARHAKSGTPALKRPSRRFCPVGSNIEKAGPSNSMHCRIADNTRASPSTVVQSIERHGPPFESNRIQCLIPPRPPRDRSQMRKQRGRLSQASSEPAIAVAQRRAARDPFAAALHDERRNTRAGIARNRETLCRSTTVVFRSCRLQCGMIRSPLE</sequence>